<proteinExistence type="predicted"/>
<dbReference type="AlphaFoldDB" id="A0A7T4EH28"/>
<dbReference type="OrthoDB" id="3579586at2"/>
<reference evidence="4 5" key="1">
    <citation type="submission" date="2020-12" db="EMBL/GenBank/DDBJ databases">
        <title>FDA dAtabase for Regulatory Grade micrObial Sequences (FDA-ARGOS): Supporting development and validation of Infectious Disease Dx tests.</title>
        <authorList>
            <person name="Sproer C."/>
            <person name="Gronow S."/>
            <person name="Severitt S."/>
            <person name="Schroder I."/>
            <person name="Tallon L."/>
            <person name="Sadzewicz L."/>
            <person name="Zhao X."/>
            <person name="Boylan J."/>
            <person name="Ott S."/>
            <person name="Bowen H."/>
            <person name="Vavikolanu K."/>
            <person name="Mehta A."/>
            <person name="Aluvathingal J."/>
            <person name="Nadendla S."/>
            <person name="Lowell S."/>
            <person name="Myers T."/>
            <person name="Yan Y."/>
            <person name="Sichtig H."/>
        </authorList>
    </citation>
    <scope>NUCLEOTIDE SEQUENCE [LARGE SCALE GENOMIC DNA]</scope>
    <source>
        <strain evidence="4 5">FDAARGOS_1053</strain>
    </source>
</reference>
<dbReference type="GeneID" id="92760930"/>
<dbReference type="InterPro" id="IPR003439">
    <property type="entry name" value="ABC_transporter-like_ATP-bd"/>
</dbReference>
<accession>A0A7T4EH28</accession>
<evidence type="ECO:0000256" key="2">
    <source>
        <dbReference type="ARBA" id="ARBA00022840"/>
    </source>
</evidence>
<name>A0A7T4EH28_9CORY</name>
<keyword evidence="2 4" id="KW-0067">ATP-binding</keyword>
<feature type="domain" description="ABC transporter" evidence="3">
    <location>
        <begin position="3"/>
        <end position="233"/>
    </location>
</feature>
<dbReference type="Gene3D" id="3.40.50.300">
    <property type="entry name" value="P-loop containing nucleotide triphosphate hydrolases"/>
    <property type="match status" value="1"/>
</dbReference>
<dbReference type="InterPro" id="IPR027417">
    <property type="entry name" value="P-loop_NTPase"/>
</dbReference>
<dbReference type="Pfam" id="PF00005">
    <property type="entry name" value="ABC_tran"/>
    <property type="match status" value="1"/>
</dbReference>
<evidence type="ECO:0000313" key="5">
    <source>
        <dbReference type="Proteomes" id="UP000596145"/>
    </source>
</evidence>
<sequence length="266" mass="28686">MELAIRDLVAGYGRHRVLDGVTVAPLTGGRVVGVLGPNGSGKSTFMQTVAGLHPVRSGEVSLLVDAQVVPPRARRKAIGYVPQGLPESAALRAFEAVLITSRREAVANPVEHTAEVMHRLGMDAYAHRYLSELSGGQRQLVALAQMMVGTPALMLLDEPTSALDLHHQLFVLDTVRKKAHEDNSLALVAIHDINLACRMCDELIVLHCGEILAQGVPNEVITPELIERVYAVKADILQHCGVPIIAAHAVTKTPTMGENDRKGIRH</sequence>
<gene>
    <name evidence="4" type="ORF">I6I10_04910</name>
</gene>
<dbReference type="SUPFAM" id="SSF52540">
    <property type="entry name" value="P-loop containing nucleoside triphosphate hydrolases"/>
    <property type="match status" value="1"/>
</dbReference>
<dbReference type="InterPro" id="IPR003593">
    <property type="entry name" value="AAA+_ATPase"/>
</dbReference>
<dbReference type="PROSITE" id="PS00211">
    <property type="entry name" value="ABC_TRANSPORTER_1"/>
    <property type="match status" value="1"/>
</dbReference>
<dbReference type="GO" id="GO:0016887">
    <property type="term" value="F:ATP hydrolysis activity"/>
    <property type="evidence" value="ECO:0007669"/>
    <property type="project" value="InterPro"/>
</dbReference>
<evidence type="ECO:0000259" key="3">
    <source>
        <dbReference type="PROSITE" id="PS50893"/>
    </source>
</evidence>
<dbReference type="PANTHER" id="PTHR42794:SF2">
    <property type="entry name" value="ABC TRANSPORTER ATP-BINDING PROTEIN"/>
    <property type="match status" value="1"/>
</dbReference>
<organism evidence="4 5">
    <name type="scientific">Corynebacterium glucuronolyticum</name>
    <dbReference type="NCBI Taxonomy" id="39791"/>
    <lineage>
        <taxon>Bacteria</taxon>
        <taxon>Bacillati</taxon>
        <taxon>Actinomycetota</taxon>
        <taxon>Actinomycetes</taxon>
        <taxon>Mycobacteriales</taxon>
        <taxon>Corynebacteriaceae</taxon>
        <taxon>Corynebacterium</taxon>
    </lineage>
</organism>
<dbReference type="GO" id="GO:0005524">
    <property type="term" value="F:ATP binding"/>
    <property type="evidence" value="ECO:0007669"/>
    <property type="project" value="UniProtKB-KW"/>
</dbReference>
<dbReference type="PANTHER" id="PTHR42794">
    <property type="entry name" value="HEMIN IMPORT ATP-BINDING PROTEIN HMUV"/>
    <property type="match status" value="1"/>
</dbReference>
<dbReference type="InterPro" id="IPR017871">
    <property type="entry name" value="ABC_transporter-like_CS"/>
</dbReference>
<protein>
    <submittedName>
        <fullName evidence="4">ABC transporter ATP-binding protein</fullName>
    </submittedName>
</protein>
<keyword evidence="1" id="KW-0547">Nucleotide-binding</keyword>
<dbReference type="Proteomes" id="UP000596145">
    <property type="component" value="Chromosome"/>
</dbReference>
<evidence type="ECO:0000313" key="4">
    <source>
        <dbReference type="EMBL" id="QQB47246.1"/>
    </source>
</evidence>
<dbReference type="PROSITE" id="PS50893">
    <property type="entry name" value="ABC_TRANSPORTER_2"/>
    <property type="match status" value="1"/>
</dbReference>
<evidence type="ECO:0000256" key="1">
    <source>
        <dbReference type="ARBA" id="ARBA00022741"/>
    </source>
</evidence>
<dbReference type="CDD" id="cd03214">
    <property type="entry name" value="ABC_Iron-Siderophores_B12_Hemin"/>
    <property type="match status" value="1"/>
</dbReference>
<dbReference type="RefSeq" id="WP_084036529.1">
    <property type="nucleotide sequence ID" value="NZ_CP066007.1"/>
</dbReference>
<dbReference type="SMART" id="SM00382">
    <property type="entry name" value="AAA"/>
    <property type="match status" value="1"/>
</dbReference>
<dbReference type="EMBL" id="CP066007">
    <property type="protein sequence ID" value="QQB47246.1"/>
    <property type="molecule type" value="Genomic_DNA"/>
</dbReference>